<proteinExistence type="predicted"/>
<dbReference type="EMBL" id="LAZR01007901">
    <property type="protein sequence ID" value="KKM82184.1"/>
    <property type="molecule type" value="Genomic_DNA"/>
</dbReference>
<accession>A0A0F9KJ65</accession>
<protein>
    <submittedName>
        <fullName evidence="1">Uncharacterized protein</fullName>
    </submittedName>
</protein>
<evidence type="ECO:0000313" key="1">
    <source>
        <dbReference type="EMBL" id="KKM82184.1"/>
    </source>
</evidence>
<dbReference type="AlphaFoldDB" id="A0A0F9KJ65"/>
<name>A0A0F9KJ65_9ZZZZ</name>
<sequence length="61" mass="7414">MKYERKALRVIEGSLLIDEPKDPRLLFIYRMAHAELGECEHPKWVEELEETYRKLRKDNII</sequence>
<reference evidence="1" key="1">
    <citation type="journal article" date="2015" name="Nature">
        <title>Complex archaea that bridge the gap between prokaryotes and eukaryotes.</title>
        <authorList>
            <person name="Spang A."/>
            <person name="Saw J.H."/>
            <person name="Jorgensen S.L."/>
            <person name="Zaremba-Niedzwiedzka K."/>
            <person name="Martijn J."/>
            <person name="Lind A.E."/>
            <person name="van Eijk R."/>
            <person name="Schleper C."/>
            <person name="Guy L."/>
            <person name="Ettema T.J."/>
        </authorList>
    </citation>
    <scope>NUCLEOTIDE SEQUENCE</scope>
</reference>
<gene>
    <name evidence="1" type="ORF">LCGC14_1322090</name>
</gene>
<organism evidence="1">
    <name type="scientific">marine sediment metagenome</name>
    <dbReference type="NCBI Taxonomy" id="412755"/>
    <lineage>
        <taxon>unclassified sequences</taxon>
        <taxon>metagenomes</taxon>
        <taxon>ecological metagenomes</taxon>
    </lineage>
</organism>
<comment type="caution">
    <text evidence="1">The sequence shown here is derived from an EMBL/GenBank/DDBJ whole genome shotgun (WGS) entry which is preliminary data.</text>
</comment>